<proteinExistence type="inferred from homology"/>
<keyword evidence="4" id="KW-0326">Glycosidase</keyword>
<feature type="compositionally biased region" description="Low complexity" evidence="5">
    <location>
        <begin position="1"/>
        <end position="17"/>
    </location>
</feature>
<comment type="catalytic activity">
    <reaction evidence="1">
        <text>Hydrolysis of terminal, non-reducing (1-&gt;4)-linked alpha-D-glucose residues with release of alpha-D-glucose.</text>
        <dbReference type="EC" id="3.2.1.20"/>
    </reaction>
</comment>
<dbReference type="Proteomes" id="UP001172155">
    <property type="component" value="Unassembled WGS sequence"/>
</dbReference>
<evidence type="ECO:0000256" key="2">
    <source>
        <dbReference type="ARBA" id="ARBA00007806"/>
    </source>
</evidence>
<dbReference type="EC" id="3.2.1.20" evidence="3"/>
<dbReference type="GO" id="GO:0005975">
    <property type="term" value="P:carbohydrate metabolic process"/>
    <property type="evidence" value="ECO:0007669"/>
    <property type="project" value="InterPro"/>
</dbReference>
<dbReference type="EMBL" id="JAUKUD010000004">
    <property type="protein sequence ID" value="KAK0746989.1"/>
    <property type="molecule type" value="Genomic_DNA"/>
</dbReference>
<dbReference type="SUPFAM" id="SSF51445">
    <property type="entry name" value="(Trans)glycosidases"/>
    <property type="match status" value="1"/>
</dbReference>
<protein>
    <recommendedName>
        <fullName evidence="3">alpha-glucosidase</fullName>
        <ecNumber evidence="3">3.2.1.20</ecNumber>
    </recommendedName>
</protein>
<comment type="caution">
    <text evidence="8">The sequence shown here is derived from an EMBL/GenBank/DDBJ whole genome shotgun (WGS) entry which is preliminary data.</text>
</comment>
<evidence type="ECO:0000313" key="9">
    <source>
        <dbReference type="Proteomes" id="UP001172155"/>
    </source>
</evidence>
<evidence type="ECO:0000256" key="5">
    <source>
        <dbReference type="SAM" id="MobiDB-lite"/>
    </source>
</evidence>
<evidence type="ECO:0000313" key="8">
    <source>
        <dbReference type="EMBL" id="KAK0746989.1"/>
    </source>
</evidence>
<dbReference type="PANTHER" id="PTHR22762">
    <property type="entry name" value="ALPHA-GLUCOSIDASE"/>
    <property type="match status" value="1"/>
</dbReference>
<evidence type="ECO:0000256" key="3">
    <source>
        <dbReference type="ARBA" id="ARBA00012741"/>
    </source>
</evidence>
<keyword evidence="4 8" id="KW-0378">Hydrolase</keyword>
<feature type="domain" description="Glycoside hydrolase family 31 TIM barrel" evidence="6">
    <location>
        <begin position="208"/>
        <end position="515"/>
    </location>
</feature>
<dbReference type="InterPro" id="IPR017853">
    <property type="entry name" value="GH"/>
</dbReference>
<dbReference type="Gene3D" id="3.20.20.80">
    <property type="entry name" value="Glycosidases"/>
    <property type="match status" value="1"/>
</dbReference>
<feature type="domain" description="Glycosyl hydrolase family 31 C-terminal" evidence="7">
    <location>
        <begin position="523"/>
        <end position="619"/>
    </location>
</feature>
<comment type="similarity">
    <text evidence="2 4">Belongs to the glycosyl hydrolase 31 family.</text>
</comment>
<name>A0AA40EWS6_9PEZI</name>
<gene>
    <name evidence="8" type="ORF">B0T18DRAFT_481102</name>
</gene>
<dbReference type="GO" id="GO:0006491">
    <property type="term" value="P:N-glycan processing"/>
    <property type="evidence" value="ECO:0007669"/>
    <property type="project" value="TreeGrafter"/>
</dbReference>
<organism evidence="8 9">
    <name type="scientific">Schizothecium vesticola</name>
    <dbReference type="NCBI Taxonomy" id="314040"/>
    <lineage>
        <taxon>Eukaryota</taxon>
        <taxon>Fungi</taxon>
        <taxon>Dikarya</taxon>
        <taxon>Ascomycota</taxon>
        <taxon>Pezizomycotina</taxon>
        <taxon>Sordariomycetes</taxon>
        <taxon>Sordariomycetidae</taxon>
        <taxon>Sordariales</taxon>
        <taxon>Schizotheciaceae</taxon>
        <taxon>Schizothecium</taxon>
    </lineage>
</organism>
<dbReference type="PANTHER" id="PTHR22762:SF89">
    <property type="entry name" value="ALPHA-XYLOSIDASE"/>
    <property type="match status" value="1"/>
</dbReference>
<evidence type="ECO:0000256" key="1">
    <source>
        <dbReference type="ARBA" id="ARBA00001657"/>
    </source>
</evidence>
<dbReference type="SUPFAM" id="SSF51011">
    <property type="entry name" value="Glycosyl hydrolase domain"/>
    <property type="match status" value="1"/>
</dbReference>
<dbReference type="InterPro" id="IPR000322">
    <property type="entry name" value="Glyco_hydro_31_TIM"/>
</dbReference>
<feature type="region of interest" description="Disordered" evidence="5">
    <location>
        <begin position="1"/>
        <end position="21"/>
    </location>
</feature>
<evidence type="ECO:0000256" key="4">
    <source>
        <dbReference type="RuleBase" id="RU361185"/>
    </source>
</evidence>
<evidence type="ECO:0000259" key="7">
    <source>
        <dbReference type="Pfam" id="PF21365"/>
    </source>
</evidence>
<reference evidence="8" key="1">
    <citation type="submission" date="2023-06" db="EMBL/GenBank/DDBJ databases">
        <title>Genome-scale phylogeny and comparative genomics of the fungal order Sordariales.</title>
        <authorList>
            <consortium name="Lawrence Berkeley National Laboratory"/>
            <person name="Hensen N."/>
            <person name="Bonometti L."/>
            <person name="Westerberg I."/>
            <person name="Brannstrom I.O."/>
            <person name="Guillou S."/>
            <person name="Cros-Aarteil S."/>
            <person name="Calhoun S."/>
            <person name="Haridas S."/>
            <person name="Kuo A."/>
            <person name="Mondo S."/>
            <person name="Pangilinan J."/>
            <person name="Riley R."/>
            <person name="LaButti K."/>
            <person name="Andreopoulos B."/>
            <person name="Lipzen A."/>
            <person name="Chen C."/>
            <person name="Yanf M."/>
            <person name="Daum C."/>
            <person name="Ng V."/>
            <person name="Clum A."/>
            <person name="Steindorff A."/>
            <person name="Ohm R."/>
            <person name="Martin F."/>
            <person name="Silar P."/>
            <person name="Natvig D."/>
            <person name="Lalanne C."/>
            <person name="Gautier V."/>
            <person name="Ament-velasquez S.L."/>
            <person name="Kruys A."/>
            <person name="Hutchinson M.I."/>
            <person name="Powell A.J."/>
            <person name="Barry K."/>
            <person name="Miller A.N."/>
            <person name="Grigoriev I.V."/>
            <person name="Debuchy R."/>
            <person name="Gladieux P."/>
            <person name="Thoren M.H."/>
            <person name="Johannesson H."/>
        </authorList>
    </citation>
    <scope>NUCLEOTIDE SEQUENCE</scope>
    <source>
        <strain evidence="8">SMH3187-1</strain>
    </source>
</reference>
<accession>A0AA40EWS6</accession>
<evidence type="ECO:0000259" key="6">
    <source>
        <dbReference type="Pfam" id="PF01055"/>
    </source>
</evidence>
<dbReference type="CDD" id="cd06595">
    <property type="entry name" value="GH31_u1"/>
    <property type="match status" value="1"/>
</dbReference>
<sequence>MAESSQAPPPASSSTPSRYRFDSRPVANPLAIVQGSQGDSHWRFSLLDDVVLRYEWSPDGAFEDRASTFALFRHFDAPAFETVDTKTHLCIRTSSFELRCDRTEFSPTSLQIRGRDRDWRWQYDGQSYGDLGGTTRTLDGVDGRMPLAPGLASRLKPYSVLDDSESMLFEANGWIGTRKPGRKDGYFFLFGTRHANAVRFLYALSGAPPLLPRWVLGNWWSRYHEYSGREYLALMDKFQQHQIPFSVGVIDMDWHLVDIPSKYGTGWTGYTWNEALFPDPEAFLTELHKRGLRVALNDHPADGVRSFEQLYEKMAEALGRDTSQGEAIDFDCCDREFMDAYFDVLKARLEDQGVDFWWIDWQQGDESKMPGVDPLWVLNHFHFLTSMRNAKTLEQPMTFSRYAGPGSHRYPVGFSGDTVISWESLQFQPEFTATASNIGYGWWSHDIGGHWGGLRSNELTARWVQLGCFSPVLRLHSTKNPWNSKEPWNFEPETERIMSRFLRLRHCLIPFLYTMSARATYDGEPLVQPLYWKHADRPDHCYSYPNQYYFGPNLLVAPITQPTSPCTLLAAVPVWLPGTASRYVDLLRPSLVYTARDRPLLLHRPLSTLPVLAPEGTILVLDAPALYAPPLRHGVARPTALEIWLVVGASGTFTLVEEPTSPTPAISPIPPRHTLSTVPIAWDQPTGTLTIGPASHPPAPKTARAPGAFSTVIDLGTAPSEWLAKPGERYQLALGEGKELNRVDIEAWIGEVIRRAETPYAQKDEIWEVVMGDATRPVGERVRRLWAMEGVDEALKGAVMEVWASDGRAEGNAVGWEVWKGEEGEVDEDEGLGWETEDGYYVVSESEE</sequence>
<keyword evidence="9" id="KW-1185">Reference proteome</keyword>
<dbReference type="Pfam" id="PF21365">
    <property type="entry name" value="Glyco_hydro_31_3rd"/>
    <property type="match status" value="1"/>
</dbReference>
<dbReference type="AlphaFoldDB" id="A0AA40EWS6"/>
<dbReference type="GO" id="GO:0004558">
    <property type="term" value="F:alpha-1,4-glucosidase activity"/>
    <property type="evidence" value="ECO:0007669"/>
    <property type="project" value="UniProtKB-EC"/>
</dbReference>
<dbReference type="InterPro" id="IPR048395">
    <property type="entry name" value="Glyco_hydro_31_C"/>
</dbReference>
<dbReference type="Pfam" id="PF01055">
    <property type="entry name" value="Glyco_hydro_31_2nd"/>
    <property type="match status" value="1"/>
</dbReference>